<sequence>MFAERGPNESVFYSGGNIIRHTVVEGDDLTLRSGDQDVLVRNVSILGPDHYRGTIYGFEPSRVTELNGLELDQEIEFYDKNIFAVRGA</sequence>
<proteinExistence type="predicted"/>
<name>A0ABT6JNQ2_9GAMM</name>
<dbReference type="Proteomes" id="UP001156873">
    <property type="component" value="Unassembled WGS sequence"/>
</dbReference>
<evidence type="ECO:0000313" key="1">
    <source>
        <dbReference type="EMBL" id="MDH5832316.1"/>
    </source>
</evidence>
<dbReference type="EMBL" id="JARXRO010000001">
    <property type="protein sequence ID" value="MDH5832316.1"/>
    <property type="molecule type" value="Genomic_DNA"/>
</dbReference>
<keyword evidence="2" id="KW-1185">Reference proteome</keyword>
<comment type="caution">
    <text evidence="1">The sequence shown here is derived from an EMBL/GenBank/DDBJ whole genome shotgun (WGS) entry which is preliminary data.</text>
</comment>
<accession>A0ABT6JNQ2</accession>
<evidence type="ECO:0000313" key="2">
    <source>
        <dbReference type="Proteomes" id="UP001156873"/>
    </source>
</evidence>
<dbReference type="RefSeq" id="WP_280576487.1">
    <property type="nucleotide sequence ID" value="NZ_JARXRO010000001.1"/>
</dbReference>
<protein>
    <submittedName>
        <fullName evidence="1">Uncharacterized protein</fullName>
    </submittedName>
</protein>
<gene>
    <name evidence="1" type="ORF">QFW81_00015</name>
</gene>
<reference evidence="1 2" key="1">
    <citation type="submission" date="2023-04" db="EMBL/GenBank/DDBJ databases">
        <title>Luteimonas sp. M1R5S59.</title>
        <authorList>
            <person name="Sun J.-Q."/>
        </authorList>
    </citation>
    <scope>NUCLEOTIDE SEQUENCE [LARGE SCALE GENOMIC DNA]</scope>
    <source>
        <strain evidence="1 2">M1R5S59</strain>
    </source>
</reference>
<organism evidence="1 2">
    <name type="scientific">Luteimonas kalidii</name>
    <dbReference type="NCBI Taxonomy" id="3042025"/>
    <lineage>
        <taxon>Bacteria</taxon>
        <taxon>Pseudomonadati</taxon>
        <taxon>Pseudomonadota</taxon>
        <taxon>Gammaproteobacteria</taxon>
        <taxon>Lysobacterales</taxon>
        <taxon>Lysobacteraceae</taxon>
        <taxon>Luteimonas</taxon>
    </lineage>
</organism>